<organism evidence="8 9">
    <name type="scientific">Scytalidium lignicola</name>
    <name type="common">Hyphomycete</name>
    <dbReference type="NCBI Taxonomy" id="5539"/>
    <lineage>
        <taxon>Eukaryota</taxon>
        <taxon>Fungi</taxon>
        <taxon>Dikarya</taxon>
        <taxon>Ascomycota</taxon>
        <taxon>Pezizomycotina</taxon>
        <taxon>Leotiomycetes</taxon>
        <taxon>Leotiomycetes incertae sedis</taxon>
        <taxon>Scytalidium</taxon>
    </lineage>
</organism>
<comment type="subcellular location">
    <subcellularLocation>
        <location evidence="1">Membrane</location>
        <topology evidence="1">Multi-pass membrane protein</topology>
    </subcellularLocation>
</comment>
<dbReference type="InterPro" id="IPR011701">
    <property type="entry name" value="MFS"/>
</dbReference>
<feature type="transmembrane region" description="Helical" evidence="6">
    <location>
        <begin position="152"/>
        <end position="173"/>
    </location>
</feature>
<dbReference type="OMA" id="HEAPRYW"/>
<protein>
    <recommendedName>
        <fullName evidence="7">Major facilitator superfamily (MFS) profile domain-containing protein</fullName>
    </recommendedName>
</protein>
<accession>A0A3E2H2F9</accession>
<dbReference type="Pfam" id="PF07690">
    <property type="entry name" value="MFS_1"/>
    <property type="match status" value="1"/>
</dbReference>
<keyword evidence="9" id="KW-1185">Reference proteome</keyword>
<dbReference type="AlphaFoldDB" id="A0A3E2H2F9"/>
<dbReference type="Gene3D" id="1.20.1250.20">
    <property type="entry name" value="MFS general substrate transporter like domains"/>
    <property type="match status" value="2"/>
</dbReference>
<dbReference type="EMBL" id="NCSJ02000198">
    <property type="protein sequence ID" value="RFU27598.1"/>
    <property type="molecule type" value="Genomic_DNA"/>
</dbReference>
<evidence type="ECO:0000256" key="6">
    <source>
        <dbReference type="SAM" id="Phobius"/>
    </source>
</evidence>
<comment type="caution">
    <text evidence="8">The sequence shown here is derived from an EMBL/GenBank/DDBJ whole genome shotgun (WGS) entry which is preliminary data.</text>
</comment>
<feature type="transmembrane region" description="Helical" evidence="6">
    <location>
        <begin position="329"/>
        <end position="346"/>
    </location>
</feature>
<keyword evidence="2" id="KW-0813">Transport</keyword>
<feature type="transmembrane region" description="Helical" evidence="6">
    <location>
        <begin position="449"/>
        <end position="469"/>
    </location>
</feature>
<dbReference type="InterPro" id="IPR036259">
    <property type="entry name" value="MFS_trans_sf"/>
</dbReference>
<dbReference type="SUPFAM" id="SSF103473">
    <property type="entry name" value="MFS general substrate transporter"/>
    <property type="match status" value="1"/>
</dbReference>
<evidence type="ECO:0000259" key="7">
    <source>
        <dbReference type="PROSITE" id="PS50850"/>
    </source>
</evidence>
<reference evidence="8 9" key="1">
    <citation type="submission" date="2018-05" db="EMBL/GenBank/DDBJ databases">
        <title>Draft genome sequence of Scytalidium lignicola DSM 105466, a ubiquitous saprotrophic fungus.</title>
        <authorList>
            <person name="Buettner E."/>
            <person name="Gebauer A.M."/>
            <person name="Hofrichter M."/>
            <person name="Liers C."/>
            <person name="Kellner H."/>
        </authorList>
    </citation>
    <scope>NUCLEOTIDE SEQUENCE [LARGE SCALE GENOMIC DNA]</scope>
    <source>
        <strain evidence="8 9">DSM 105466</strain>
    </source>
</reference>
<feature type="transmembrane region" description="Helical" evidence="6">
    <location>
        <begin position="358"/>
        <end position="376"/>
    </location>
</feature>
<feature type="non-terminal residue" evidence="8">
    <location>
        <position position="511"/>
    </location>
</feature>
<feature type="domain" description="Major facilitator superfamily (MFS) profile" evidence="7">
    <location>
        <begin position="58"/>
        <end position="474"/>
    </location>
</feature>
<dbReference type="InterPro" id="IPR020846">
    <property type="entry name" value="MFS_dom"/>
</dbReference>
<feature type="transmembrane region" description="Helical" evidence="6">
    <location>
        <begin position="290"/>
        <end position="309"/>
    </location>
</feature>
<name>A0A3E2H2F9_SCYLI</name>
<dbReference type="PROSITE" id="PS50850">
    <property type="entry name" value="MFS"/>
    <property type="match status" value="1"/>
</dbReference>
<evidence type="ECO:0000313" key="9">
    <source>
        <dbReference type="Proteomes" id="UP000258309"/>
    </source>
</evidence>
<proteinExistence type="predicted"/>
<feature type="transmembrane region" description="Helical" evidence="6">
    <location>
        <begin position="97"/>
        <end position="117"/>
    </location>
</feature>
<feature type="transmembrane region" description="Helical" evidence="6">
    <location>
        <begin position="185"/>
        <end position="206"/>
    </location>
</feature>
<keyword evidence="4 6" id="KW-1133">Transmembrane helix</keyword>
<feature type="transmembrane region" description="Helical" evidence="6">
    <location>
        <begin position="218"/>
        <end position="239"/>
    </location>
</feature>
<evidence type="ECO:0000256" key="2">
    <source>
        <dbReference type="ARBA" id="ARBA00022448"/>
    </source>
</evidence>
<feature type="transmembrane region" description="Helical" evidence="6">
    <location>
        <begin position="419"/>
        <end position="437"/>
    </location>
</feature>
<feature type="non-terminal residue" evidence="8">
    <location>
        <position position="1"/>
    </location>
</feature>
<evidence type="ECO:0000256" key="5">
    <source>
        <dbReference type="ARBA" id="ARBA00023136"/>
    </source>
</evidence>
<dbReference type="FunFam" id="1.20.1250.20:FF:000013">
    <property type="entry name" value="MFS general substrate transporter"/>
    <property type="match status" value="1"/>
</dbReference>
<keyword evidence="5 6" id="KW-0472">Membrane</keyword>
<feature type="transmembrane region" description="Helical" evidence="6">
    <location>
        <begin position="388"/>
        <end position="407"/>
    </location>
</feature>
<gene>
    <name evidence="8" type="ORF">B7463_g8722</name>
</gene>
<dbReference type="GO" id="GO:0022857">
    <property type="term" value="F:transmembrane transporter activity"/>
    <property type="evidence" value="ECO:0007669"/>
    <property type="project" value="InterPro"/>
</dbReference>
<dbReference type="PANTHER" id="PTHR43791">
    <property type="entry name" value="PERMEASE-RELATED"/>
    <property type="match status" value="1"/>
</dbReference>
<dbReference type="OrthoDB" id="2962993at2759"/>
<dbReference type="Proteomes" id="UP000258309">
    <property type="component" value="Unassembled WGS sequence"/>
</dbReference>
<keyword evidence="3 6" id="KW-0812">Transmembrane</keyword>
<evidence type="ECO:0000256" key="1">
    <source>
        <dbReference type="ARBA" id="ARBA00004141"/>
    </source>
</evidence>
<dbReference type="PANTHER" id="PTHR43791:SF18">
    <property type="entry name" value="NICOTINIC ACID TRANSPORTER TNA1, PUTATIVE (AFU_ORTHOLOGUE AFUA_3G03820)-RELATED"/>
    <property type="match status" value="1"/>
</dbReference>
<dbReference type="GO" id="GO:0016020">
    <property type="term" value="C:membrane"/>
    <property type="evidence" value="ECO:0007669"/>
    <property type="project" value="UniProtKB-SubCell"/>
</dbReference>
<evidence type="ECO:0000256" key="4">
    <source>
        <dbReference type="ARBA" id="ARBA00022989"/>
    </source>
</evidence>
<sequence length="511" mass="57091">MMAAEKEYSLQAEAVEIAQRPPAESKQEFEYLVATEVDLVELTEEEKKRVVRKLDWIFIPQITWLYILSYLDRGNIGNAKIAGMATDLNLHGSQYNVALMVFFICYGLFEVPSNIVLKLVRPSMWISSLMIAWEVITTLTCLVKSYEGLVTVRFLLGISEAGFWPGVVFLLTLWYTRYEVQKRMAIVFCGASLAGAFSGLLAYAIVKMDGIAGLAGWRWIYLLEGIITVISAVVILFTLPDSPQHSRFLTEREKKFCISRLQIETGSGQGRVTNEDRISVKYVMAALKEWKIWMGVVAVWGNSVTVYGFTYTVPSVINQLGYSASNAQLMTVPIYIFCMLGTLGMAIASDRVKQRSPFVIGGFLSGSLGFIALLAIPHPKYPGVTYGFLFLAAFGIYAPIVPLVRWFANNLAPSSKRAVGTATILTMAALFGGFAGSNMFPDYTAPHYYPGYSVSFAIMLIASLAAYILRRSYDKLNRERDLMTEEEIRTKYSEGELLAMGDESPFFRYTL</sequence>
<dbReference type="FunFam" id="1.20.1250.20:FF:000034">
    <property type="entry name" value="MFS general substrate transporter"/>
    <property type="match status" value="1"/>
</dbReference>
<evidence type="ECO:0000313" key="8">
    <source>
        <dbReference type="EMBL" id="RFU27598.1"/>
    </source>
</evidence>
<evidence type="ECO:0000256" key="3">
    <source>
        <dbReference type="ARBA" id="ARBA00022692"/>
    </source>
</evidence>